<evidence type="ECO:0000313" key="3">
    <source>
        <dbReference type="Proteomes" id="UP000001203"/>
    </source>
</evidence>
<dbReference type="PANTHER" id="PTHR42912:SF80">
    <property type="entry name" value="METHYLTRANSFERASE DOMAIN-CONTAINING PROTEIN"/>
    <property type="match status" value="1"/>
</dbReference>
<accession>B1WW08</accession>
<dbReference type="Gene3D" id="3.40.50.150">
    <property type="entry name" value="Vaccinia Virus protein VP39"/>
    <property type="match status" value="1"/>
</dbReference>
<dbReference type="Proteomes" id="UP000001203">
    <property type="component" value="Chromosome circular"/>
</dbReference>
<dbReference type="HOGENOM" id="CLU_053941_0_0_3"/>
<dbReference type="GO" id="GO:0008168">
    <property type="term" value="F:methyltransferase activity"/>
    <property type="evidence" value="ECO:0007669"/>
    <property type="project" value="UniProtKB-KW"/>
</dbReference>
<dbReference type="EMBL" id="CP000806">
    <property type="protein sequence ID" value="ACB52341.1"/>
    <property type="molecule type" value="Genomic_DNA"/>
</dbReference>
<dbReference type="PANTHER" id="PTHR42912">
    <property type="entry name" value="METHYLTRANSFERASE"/>
    <property type="match status" value="1"/>
</dbReference>
<dbReference type="AlphaFoldDB" id="B1WW08"/>
<protein>
    <submittedName>
        <fullName evidence="2">Methyltransferase type 11/UbiE/COQ5 methyltransferase</fullName>
    </submittedName>
</protein>
<organism evidence="2 3">
    <name type="scientific">Crocosphaera subtropica (strain ATCC 51142 / BH68)</name>
    <name type="common">Cyanothece sp. (strain ATCC 51142)</name>
    <dbReference type="NCBI Taxonomy" id="43989"/>
    <lineage>
        <taxon>Bacteria</taxon>
        <taxon>Bacillati</taxon>
        <taxon>Cyanobacteriota</taxon>
        <taxon>Cyanophyceae</taxon>
        <taxon>Oscillatoriophycideae</taxon>
        <taxon>Chroococcales</taxon>
        <taxon>Aphanothecaceae</taxon>
        <taxon>Crocosphaera</taxon>
        <taxon>Crocosphaera subtropica</taxon>
    </lineage>
</organism>
<dbReference type="InterPro" id="IPR050508">
    <property type="entry name" value="Methyltransf_Superfamily"/>
</dbReference>
<feature type="domain" description="Methyltransferase" evidence="1">
    <location>
        <begin position="103"/>
        <end position="199"/>
    </location>
</feature>
<keyword evidence="3" id="KW-1185">Reference proteome</keyword>
<reference evidence="2 3" key="1">
    <citation type="journal article" date="2008" name="Proc. Natl. Acad. Sci. U.S.A.">
        <title>The genome of Cyanothece 51142, a unicellular diazotrophic cyanobacterium important in the marine nitrogen cycle.</title>
        <authorList>
            <person name="Welsh E.A."/>
            <person name="Liberton M."/>
            <person name="Stoeckel J."/>
            <person name="Loh T."/>
            <person name="Elvitigala T."/>
            <person name="Wang C."/>
            <person name="Wollam A."/>
            <person name="Fulton R.S."/>
            <person name="Clifton S.W."/>
            <person name="Jacobs J.M."/>
            <person name="Aurora R."/>
            <person name="Ghosh B.K."/>
            <person name="Sherman L.A."/>
            <person name="Smith R.D."/>
            <person name="Wilson R.K."/>
            <person name="Pakrasi H.B."/>
        </authorList>
    </citation>
    <scope>NUCLEOTIDE SEQUENCE [LARGE SCALE GENOMIC DNA]</scope>
    <source>
        <strain evidence="3">ATCC 51142 / BH68</strain>
    </source>
</reference>
<evidence type="ECO:0000313" key="2">
    <source>
        <dbReference type="EMBL" id="ACB52341.1"/>
    </source>
</evidence>
<evidence type="ECO:0000259" key="1">
    <source>
        <dbReference type="Pfam" id="PF13649"/>
    </source>
</evidence>
<keyword evidence="2" id="KW-0489">Methyltransferase</keyword>
<dbReference type="GO" id="GO:0032259">
    <property type="term" value="P:methylation"/>
    <property type="evidence" value="ECO:0007669"/>
    <property type="project" value="UniProtKB-KW"/>
</dbReference>
<keyword evidence="2" id="KW-0808">Transferase</keyword>
<dbReference type="eggNOG" id="COG2226">
    <property type="taxonomic scope" value="Bacteria"/>
</dbReference>
<dbReference type="CDD" id="cd02440">
    <property type="entry name" value="AdoMet_MTases"/>
    <property type="match status" value="1"/>
</dbReference>
<dbReference type="InterPro" id="IPR029063">
    <property type="entry name" value="SAM-dependent_MTases_sf"/>
</dbReference>
<dbReference type="SUPFAM" id="SSF53335">
    <property type="entry name" value="S-adenosyl-L-methionine-dependent methyltransferases"/>
    <property type="match status" value="1"/>
</dbReference>
<gene>
    <name evidence="2" type="ordered locus">cce_2993</name>
</gene>
<name>B1WW08_CROS5</name>
<dbReference type="Pfam" id="PF13649">
    <property type="entry name" value="Methyltransf_25"/>
    <property type="match status" value="1"/>
</dbReference>
<proteinExistence type="predicted"/>
<sequence>MITNLKKIPKSLFNKMIETVMGTEKITWYKTINWEQAIRAFQGSKTVYPSYYTLVNYHGIKNGYLNPIAAITYDIITPLATLPSEQWLRQYLLKAITVNPKKILELGCGTGTNTINLKKTFPDAVVIGLDLSPYMLVIADKKAQKDQQEIIWKQGLAESTEIPSSSFQLIIISLLFHEVPNAVSQAILKESWRLLKPKGQLIILDGNQNRLRHMKWLTQLFREPYSATYAQGNIIEWLEKNAFQDIQVQLAGGIYQVTSAYKFQ</sequence>
<dbReference type="InterPro" id="IPR041698">
    <property type="entry name" value="Methyltransf_25"/>
</dbReference>
<dbReference type="STRING" id="43989.cce_2993"/>
<dbReference type="KEGG" id="cyt:cce_2993"/>